<keyword evidence="3" id="KW-0804">Transcription</keyword>
<keyword evidence="7" id="KW-1185">Reference proteome</keyword>
<proteinExistence type="predicted"/>
<dbReference type="InterPro" id="IPR041347">
    <property type="entry name" value="MftR_C"/>
</dbReference>
<sequence length="187" mass="19928">MPRSGAGARARLREAALDLYEQQGYDATTTAQIAERAGVTERTYFRHFADKREVLFDGEAALLDTMVAAIVDAPDDLSLLALVLRAYDGAVPLVVAGRPVAHRRARIIATSPALQERARAKAAAVDEAVTHAVAGRGVPEPTARLTARIGAAIFERAVADWNGVGADDLTRLIDAASAEVSDLVRRD</sequence>
<dbReference type="PROSITE" id="PS50977">
    <property type="entry name" value="HTH_TETR_2"/>
    <property type="match status" value="1"/>
</dbReference>
<reference evidence="6 7" key="1">
    <citation type="submission" date="2022-06" db="EMBL/GenBank/DDBJ databases">
        <title>Genomic Encyclopedia of Archaeal and Bacterial Type Strains, Phase II (KMG-II): from individual species to whole genera.</title>
        <authorList>
            <person name="Goeker M."/>
        </authorList>
    </citation>
    <scope>NUCLEOTIDE SEQUENCE [LARGE SCALE GENOMIC DNA]</scope>
    <source>
        <strain evidence="6 7">DSM 45037</strain>
    </source>
</reference>
<evidence type="ECO:0000256" key="2">
    <source>
        <dbReference type="ARBA" id="ARBA00023125"/>
    </source>
</evidence>
<accession>A0ABT1H290</accession>
<dbReference type="EMBL" id="JAMTCG010000002">
    <property type="protein sequence ID" value="MCP2159937.1"/>
    <property type="molecule type" value="Genomic_DNA"/>
</dbReference>
<evidence type="ECO:0000256" key="4">
    <source>
        <dbReference type="PROSITE-ProRule" id="PRU00335"/>
    </source>
</evidence>
<evidence type="ECO:0000256" key="1">
    <source>
        <dbReference type="ARBA" id="ARBA00023015"/>
    </source>
</evidence>
<comment type="caution">
    <text evidence="6">The sequence shown here is derived from an EMBL/GenBank/DDBJ whole genome shotgun (WGS) entry which is preliminary data.</text>
</comment>
<dbReference type="PANTHER" id="PTHR30055:SF238">
    <property type="entry name" value="MYCOFACTOCIN BIOSYNTHESIS TRANSCRIPTIONAL REGULATOR MFTR-RELATED"/>
    <property type="match status" value="1"/>
</dbReference>
<feature type="domain" description="HTH tetR-type" evidence="5">
    <location>
        <begin position="6"/>
        <end position="66"/>
    </location>
</feature>
<name>A0ABT1H290_9NOCA</name>
<organism evidence="6 7">
    <name type="scientific">Williamsia serinedens</name>
    <dbReference type="NCBI Taxonomy" id="391736"/>
    <lineage>
        <taxon>Bacteria</taxon>
        <taxon>Bacillati</taxon>
        <taxon>Actinomycetota</taxon>
        <taxon>Actinomycetes</taxon>
        <taxon>Mycobacteriales</taxon>
        <taxon>Nocardiaceae</taxon>
        <taxon>Williamsia</taxon>
    </lineage>
</organism>
<dbReference type="PANTHER" id="PTHR30055">
    <property type="entry name" value="HTH-TYPE TRANSCRIPTIONAL REGULATOR RUTR"/>
    <property type="match status" value="1"/>
</dbReference>
<keyword evidence="1" id="KW-0805">Transcription regulation</keyword>
<dbReference type="InterPro" id="IPR050109">
    <property type="entry name" value="HTH-type_TetR-like_transc_reg"/>
</dbReference>
<evidence type="ECO:0000313" key="6">
    <source>
        <dbReference type="EMBL" id="MCP2159937.1"/>
    </source>
</evidence>
<gene>
    <name evidence="6" type="ORF">LX12_001116</name>
</gene>
<dbReference type="InterPro" id="IPR001647">
    <property type="entry name" value="HTH_TetR"/>
</dbReference>
<dbReference type="RefSeq" id="WP_253653524.1">
    <property type="nucleotide sequence ID" value="NZ_BAAAOE010000001.1"/>
</dbReference>
<keyword evidence="2 4" id="KW-0238">DNA-binding</keyword>
<dbReference type="Pfam" id="PF00440">
    <property type="entry name" value="TetR_N"/>
    <property type="match status" value="1"/>
</dbReference>
<evidence type="ECO:0000313" key="7">
    <source>
        <dbReference type="Proteomes" id="UP001205740"/>
    </source>
</evidence>
<dbReference type="Proteomes" id="UP001205740">
    <property type="component" value="Unassembled WGS sequence"/>
</dbReference>
<evidence type="ECO:0000259" key="5">
    <source>
        <dbReference type="PROSITE" id="PS50977"/>
    </source>
</evidence>
<dbReference type="Pfam" id="PF17754">
    <property type="entry name" value="TetR_C_14"/>
    <property type="match status" value="1"/>
</dbReference>
<dbReference type="SUPFAM" id="SSF46689">
    <property type="entry name" value="Homeodomain-like"/>
    <property type="match status" value="1"/>
</dbReference>
<feature type="DNA-binding region" description="H-T-H motif" evidence="4">
    <location>
        <begin position="29"/>
        <end position="48"/>
    </location>
</feature>
<dbReference type="PRINTS" id="PR00455">
    <property type="entry name" value="HTHTETR"/>
</dbReference>
<dbReference type="InterPro" id="IPR009057">
    <property type="entry name" value="Homeodomain-like_sf"/>
</dbReference>
<dbReference type="Gene3D" id="1.10.357.10">
    <property type="entry name" value="Tetracycline Repressor, domain 2"/>
    <property type="match status" value="1"/>
</dbReference>
<evidence type="ECO:0000256" key="3">
    <source>
        <dbReference type="ARBA" id="ARBA00023163"/>
    </source>
</evidence>
<protein>
    <submittedName>
        <fullName evidence="6">Transcriptional regulator, TetR family</fullName>
    </submittedName>
</protein>